<dbReference type="SUPFAM" id="SSF52317">
    <property type="entry name" value="Class I glutamine amidotransferase-like"/>
    <property type="match status" value="1"/>
</dbReference>
<dbReference type="GO" id="GO:0005737">
    <property type="term" value="C:cytoplasm"/>
    <property type="evidence" value="ECO:0007669"/>
    <property type="project" value="UniProtKB-ARBA"/>
</dbReference>
<dbReference type="EMBL" id="JAOPGA020000421">
    <property type="protein sequence ID" value="KAL0478535.1"/>
    <property type="molecule type" value="Genomic_DNA"/>
</dbReference>
<dbReference type="Gene3D" id="3.40.50.880">
    <property type="match status" value="1"/>
</dbReference>
<evidence type="ECO:0000259" key="2">
    <source>
        <dbReference type="Pfam" id="PF01965"/>
    </source>
</evidence>
<dbReference type="InterPro" id="IPR050325">
    <property type="entry name" value="Prot/Nucl_acid_deglycase"/>
</dbReference>
<keyword evidence="1" id="KW-0677">Repeat</keyword>
<accession>A0AAW2YMW7</accession>
<gene>
    <name evidence="3" type="ORF">AKO1_008200</name>
</gene>
<proteinExistence type="predicted"/>
<keyword evidence="4" id="KW-1185">Reference proteome</keyword>
<dbReference type="InterPro" id="IPR029062">
    <property type="entry name" value="Class_I_gatase-like"/>
</dbReference>
<feature type="domain" description="DJ-1/PfpI" evidence="2">
    <location>
        <begin position="2"/>
        <end position="171"/>
    </location>
</feature>
<dbReference type="PANTHER" id="PTHR48094">
    <property type="entry name" value="PROTEIN/NUCLEIC ACID DEGLYCASE DJ-1-RELATED"/>
    <property type="match status" value="1"/>
</dbReference>
<dbReference type="PANTHER" id="PTHR48094:SF12">
    <property type="entry name" value="PARKINSON DISEASE PROTEIN 7 HOMOLOG"/>
    <property type="match status" value="1"/>
</dbReference>
<comment type="caution">
    <text evidence="3">The sequence shown here is derived from an EMBL/GenBank/DDBJ whole genome shotgun (WGS) entry which is preliminary data.</text>
</comment>
<evidence type="ECO:0000313" key="3">
    <source>
        <dbReference type="EMBL" id="KAL0478535.1"/>
    </source>
</evidence>
<dbReference type="FunFam" id="3.40.50.880:FF:000015">
    <property type="entry name" value="Protein DJ-1 homolog C"/>
    <property type="match status" value="1"/>
</dbReference>
<dbReference type="NCBIfam" id="TIGR01383">
    <property type="entry name" value="not_thiJ"/>
    <property type="match status" value="1"/>
</dbReference>
<organism evidence="3 4">
    <name type="scientific">Acrasis kona</name>
    <dbReference type="NCBI Taxonomy" id="1008807"/>
    <lineage>
        <taxon>Eukaryota</taxon>
        <taxon>Discoba</taxon>
        <taxon>Heterolobosea</taxon>
        <taxon>Tetramitia</taxon>
        <taxon>Eutetramitia</taxon>
        <taxon>Acrasidae</taxon>
        <taxon>Acrasis</taxon>
    </lineage>
</organism>
<dbReference type="InterPro" id="IPR006287">
    <property type="entry name" value="DJ-1"/>
</dbReference>
<dbReference type="Proteomes" id="UP001431209">
    <property type="component" value="Unassembled WGS sequence"/>
</dbReference>
<evidence type="ECO:0000256" key="1">
    <source>
        <dbReference type="ARBA" id="ARBA00022737"/>
    </source>
</evidence>
<dbReference type="AlphaFoldDB" id="A0AAW2YMW7"/>
<protein>
    <recommendedName>
        <fullName evidence="2">DJ-1/PfpI domain-containing protein</fullName>
    </recommendedName>
</protein>
<sequence>MKTALVFVADGVEEIETVGIVDTLRRGGIEVTMASISKDVVIVASRKVKIVADVLFDEIKDKDFDLLVLPGGADGAKNFSQHEELIKLFQKQKDAGKLYGAICASPAVVLSKSGLLKNISSATCYPALSDQLKSNASETNYNSQDRVVVSENCVTSQGPGTAIEYGLKLIELLVGKEKAEEVRKAMLV</sequence>
<evidence type="ECO:0000313" key="4">
    <source>
        <dbReference type="Proteomes" id="UP001431209"/>
    </source>
</evidence>
<name>A0AAW2YMW7_9EUKA</name>
<reference evidence="3 4" key="1">
    <citation type="submission" date="2024-03" db="EMBL/GenBank/DDBJ databases">
        <title>The Acrasis kona genome and developmental transcriptomes reveal deep origins of eukaryotic multicellular pathways.</title>
        <authorList>
            <person name="Sheikh S."/>
            <person name="Fu C.-J."/>
            <person name="Brown M.W."/>
            <person name="Baldauf S.L."/>
        </authorList>
    </citation>
    <scope>NUCLEOTIDE SEQUENCE [LARGE SCALE GENOMIC DNA]</scope>
    <source>
        <strain evidence="3 4">ATCC MYA-3509</strain>
    </source>
</reference>
<dbReference type="CDD" id="cd03135">
    <property type="entry name" value="GATase1_DJ-1"/>
    <property type="match status" value="1"/>
</dbReference>
<dbReference type="InterPro" id="IPR002818">
    <property type="entry name" value="DJ-1/PfpI"/>
</dbReference>
<dbReference type="Pfam" id="PF01965">
    <property type="entry name" value="DJ-1_PfpI"/>
    <property type="match status" value="1"/>
</dbReference>
<dbReference type="GO" id="GO:1903189">
    <property type="term" value="P:glyoxal metabolic process"/>
    <property type="evidence" value="ECO:0007669"/>
    <property type="project" value="TreeGrafter"/>
</dbReference>